<accession>A0A0F9BK23</accession>
<organism evidence="1">
    <name type="scientific">marine sediment metagenome</name>
    <dbReference type="NCBI Taxonomy" id="412755"/>
    <lineage>
        <taxon>unclassified sequences</taxon>
        <taxon>metagenomes</taxon>
        <taxon>ecological metagenomes</taxon>
    </lineage>
</organism>
<reference evidence="1" key="1">
    <citation type="journal article" date="2015" name="Nature">
        <title>Complex archaea that bridge the gap between prokaryotes and eukaryotes.</title>
        <authorList>
            <person name="Spang A."/>
            <person name="Saw J.H."/>
            <person name="Jorgensen S.L."/>
            <person name="Zaremba-Niedzwiedzka K."/>
            <person name="Martijn J."/>
            <person name="Lind A.E."/>
            <person name="van Eijk R."/>
            <person name="Schleper C."/>
            <person name="Guy L."/>
            <person name="Ettema T.J."/>
        </authorList>
    </citation>
    <scope>NUCLEOTIDE SEQUENCE</scope>
</reference>
<protein>
    <submittedName>
        <fullName evidence="1">Uncharacterized protein</fullName>
    </submittedName>
</protein>
<name>A0A0F9BK23_9ZZZZ</name>
<feature type="non-terminal residue" evidence="1">
    <location>
        <position position="1"/>
    </location>
</feature>
<gene>
    <name evidence="1" type="ORF">LCGC14_2518450</name>
</gene>
<evidence type="ECO:0000313" key="1">
    <source>
        <dbReference type="EMBL" id="KKL14167.1"/>
    </source>
</evidence>
<proteinExistence type="predicted"/>
<dbReference type="AlphaFoldDB" id="A0A0F9BK23"/>
<comment type="caution">
    <text evidence="1">The sequence shown here is derived from an EMBL/GenBank/DDBJ whole genome shotgun (WGS) entry which is preliminary data.</text>
</comment>
<sequence length="53" mass="5561">ATTEGTVNNVIAEGGEATQYDSFPTIDFGDEGIAFNDGLIIMTTLCTVGVIYD</sequence>
<dbReference type="EMBL" id="LAZR01040565">
    <property type="protein sequence ID" value="KKL14167.1"/>
    <property type="molecule type" value="Genomic_DNA"/>
</dbReference>